<feature type="compositionally biased region" description="Low complexity" evidence="6">
    <location>
        <begin position="167"/>
        <end position="184"/>
    </location>
</feature>
<evidence type="ECO:0000259" key="7">
    <source>
        <dbReference type="PROSITE" id="PS50048"/>
    </source>
</evidence>
<dbReference type="EMBL" id="KZ679137">
    <property type="protein sequence ID" value="PTB73810.1"/>
    <property type="molecule type" value="Genomic_DNA"/>
</dbReference>
<dbReference type="PANTHER" id="PTHR47660:SF3">
    <property type="entry name" value="FINGER DOMAIN PROTEIN, PUTATIVE (AFU_ORTHOLOGUE AFUA_4G03310)-RELATED"/>
    <property type="match status" value="1"/>
</dbReference>
<dbReference type="Pfam" id="PF00172">
    <property type="entry name" value="Zn_clus"/>
    <property type="match status" value="1"/>
</dbReference>
<reference evidence="8 9" key="1">
    <citation type="submission" date="2016-07" db="EMBL/GenBank/DDBJ databases">
        <title>Multiple horizontal gene transfer events from other fungi enriched the ability of initially mycotrophic Trichoderma (Ascomycota) to feed on dead plant biomass.</title>
        <authorList>
            <consortium name="DOE Joint Genome Institute"/>
            <person name="Aerts A."/>
            <person name="Atanasova L."/>
            <person name="Chenthamara K."/>
            <person name="Zhang J."/>
            <person name="Grujic M."/>
            <person name="Henrissat B."/>
            <person name="Kuo A."/>
            <person name="Salamov A."/>
            <person name="Lipzen A."/>
            <person name="Labutti K."/>
            <person name="Barry K."/>
            <person name="Miao Y."/>
            <person name="Rahimi M.J."/>
            <person name="Shen Q."/>
            <person name="Grigoriev I.V."/>
            <person name="Kubicek C.P."/>
            <person name="Druzhinina I.S."/>
        </authorList>
    </citation>
    <scope>NUCLEOTIDE SEQUENCE [LARGE SCALE GENOMIC DNA]</scope>
    <source>
        <strain evidence="8 9">ATCC 18648</strain>
    </source>
</reference>
<feature type="domain" description="Zn(2)-C6 fungal-type" evidence="7">
    <location>
        <begin position="47"/>
        <end position="77"/>
    </location>
</feature>
<keyword evidence="4" id="KW-0804">Transcription</keyword>
<evidence type="ECO:0000256" key="2">
    <source>
        <dbReference type="ARBA" id="ARBA00022833"/>
    </source>
</evidence>
<dbReference type="GO" id="GO:0008270">
    <property type="term" value="F:zinc ion binding"/>
    <property type="evidence" value="ECO:0007669"/>
    <property type="project" value="InterPro"/>
</dbReference>
<keyword evidence="2" id="KW-0862">Zinc</keyword>
<sequence>MESNAVSTESEQLVCESCSKSYQRRDLLMRHRRRCRGLAKGRTRRKACDACVRAKSKCCYTHPTCSRCIKRGTRCIYSAQPASQAWPCAEHVNEACGVQIQGLQSHSSAGSQSPIHDLPTWNFPLSPYPLDTLDFNTAELTNISPISHLESLIERSYIPPTTPGNPPSTSLGPSSNGGTRSPSSLPISSTPLILTRVLGDYASSMIKGSCFAPFLHLPKVKGIEPDLASFPFTSMAICSSTGMNLSTDKRFFRRAIEAARHGLIANFPSYECMQQWDAIHALLIYETLELKEGIGLESEGWKLAMPVKNLEISFLLKMTRSYIEPYVQIRSCDMDAFHDRKSSPCSPQTTTWGRWRTTETTRRTVFIVNMINFLNNYNPTTRSTSPYYEPLNDDLILSMPLPCSQTVWLAYEEESCTLAMKNQPLINHSTPEPNQSTILEALSREICLSTILRKYSKESIQAAIGPHVGVGDSDSLRRLIILCATEQFL</sequence>
<proteinExistence type="predicted"/>
<evidence type="ECO:0000256" key="4">
    <source>
        <dbReference type="ARBA" id="ARBA00023163"/>
    </source>
</evidence>
<evidence type="ECO:0000313" key="9">
    <source>
        <dbReference type="Proteomes" id="UP000240760"/>
    </source>
</evidence>
<dbReference type="InterPro" id="IPR036864">
    <property type="entry name" value="Zn2-C6_fun-type_DNA-bd_sf"/>
</dbReference>
<dbReference type="CDD" id="cd00067">
    <property type="entry name" value="GAL4"/>
    <property type="match status" value="1"/>
</dbReference>
<keyword evidence="1" id="KW-0479">Metal-binding</keyword>
<dbReference type="PANTHER" id="PTHR47660">
    <property type="entry name" value="TRANSCRIPTION FACTOR WITH C2H2 AND ZN(2)-CYS(6) DNA BINDING DOMAIN (EUROFUNG)-RELATED-RELATED"/>
    <property type="match status" value="1"/>
</dbReference>
<dbReference type="SUPFAM" id="SSF57701">
    <property type="entry name" value="Zn2/Cys6 DNA-binding domain"/>
    <property type="match status" value="1"/>
</dbReference>
<evidence type="ECO:0000256" key="1">
    <source>
        <dbReference type="ARBA" id="ARBA00022723"/>
    </source>
</evidence>
<gene>
    <name evidence="8" type="ORF">M440DRAFT_1440739</name>
</gene>
<protein>
    <recommendedName>
        <fullName evidence="7">Zn(2)-C6 fungal-type domain-containing protein</fullName>
    </recommendedName>
</protein>
<keyword evidence="5" id="KW-0539">Nucleus</keyword>
<dbReference type="STRING" id="983965.A0A2T4BWU8"/>
<dbReference type="GO" id="GO:0000981">
    <property type="term" value="F:DNA-binding transcription factor activity, RNA polymerase II-specific"/>
    <property type="evidence" value="ECO:0007669"/>
    <property type="project" value="InterPro"/>
</dbReference>
<organism evidence="8 9">
    <name type="scientific">Trichoderma longibrachiatum ATCC 18648</name>
    <dbReference type="NCBI Taxonomy" id="983965"/>
    <lineage>
        <taxon>Eukaryota</taxon>
        <taxon>Fungi</taxon>
        <taxon>Dikarya</taxon>
        <taxon>Ascomycota</taxon>
        <taxon>Pezizomycotina</taxon>
        <taxon>Sordariomycetes</taxon>
        <taxon>Hypocreomycetidae</taxon>
        <taxon>Hypocreales</taxon>
        <taxon>Hypocreaceae</taxon>
        <taxon>Trichoderma</taxon>
    </lineage>
</organism>
<evidence type="ECO:0000256" key="3">
    <source>
        <dbReference type="ARBA" id="ARBA00023015"/>
    </source>
</evidence>
<dbReference type="Proteomes" id="UP000240760">
    <property type="component" value="Unassembled WGS sequence"/>
</dbReference>
<evidence type="ECO:0000256" key="5">
    <source>
        <dbReference type="ARBA" id="ARBA00023242"/>
    </source>
</evidence>
<evidence type="ECO:0000256" key="6">
    <source>
        <dbReference type="SAM" id="MobiDB-lite"/>
    </source>
</evidence>
<dbReference type="OrthoDB" id="5423818at2759"/>
<name>A0A2T4BWU8_TRILO</name>
<feature type="region of interest" description="Disordered" evidence="6">
    <location>
        <begin position="156"/>
        <end position="184"/>
    </location>
</feature>
<dbReference type="Gene3D" id="4.10.240.10">
    <property type="entry name" value="Zn(2)-C6 fungal-type DNA-binding domain"/>
    <property type="match status" value="1"/>
</dbReference>
<dbReference type="PROSITE" id="PS50048">
    <property type="entry name" value="ZN2_CY6_FUNGAL_2"/>
    <property type="match status" value="1"/>
</dbReference>
<dbReference type="InterPro" id="IPR001138">
    <property type="entry name" value="Zn2Cys6_DnaBD"/>
</dbReference>
<keyword evidence="3" id="KW-0805">Transcription regulation</keyword>
<keyword evidence="9" id="KW-1185">Reference proteome</keyword>
<dbReference type="SMART" id="SM00066">
    <property type="entry name" value="GAL4"/>
    <property type="match status" value="1"/>
</dbReference>
<evidence type="ECO:0000313" key="8">
    <source>
        <dbReference type="EMBL" id="PTB73810.1"/>
    </source>
</evidence>
<dbReference type="AlphaFoldDB" id="A0A2T4BWU8"/>
<accession>A0A2T4BWU8</accession>